<dbReference type="GO" id="GO:0005829">
    <property type="term" value="C:cytosol"/>
    <property type="evidence" value="ECO:0007669"/>
    <property type="project" value="TreeGrafter"/>
</dbReference>
<protein>
    <recommendedName>
        <fullName evidence="4">WDR59/RTC1-like RING zinc finger domain-containing protein</fullName>
    </recommendedName>
</protein>
<dbReference type="InParanoid" id="C5LNK0"/>
<dbReference type="GO" id="GO:0005774">
    <property type="term" value="C:vacuolar membrane"/>
    <property type="evidence" value="ECO:0007669"/>
    <property type="project" value="TreeGrafter"/>
</dbReference>
<organism evidence="6">
    <name type="scientific">Perkinsus marinus (strain ATCC 50983 / TXsc)</name>
    <dbReference type="NCBI Taxonomy" id="423536"/>
    <lineage>
        <taxon>Eukaryota</taxon>
        <taxon>Sar</taxon>
        <taxon>Alveolata</taxon>
        <taxon>Perkinsozoa</taxon>
        <taxon>Perkinsea</taxon>
        <taxon>Perkinsida</taxon>
        <taxon>Perkinsidae</taxon>
        <taxon>Perkinsus</taxon>
    </lineage>
</organism>
<evidence type="ECO:0000256" key="3">
    <source>
        <dbReference type="SAM" id="MobiDB-lite"/>
    </source>
</evidence>
<feature type="domain" description="WDR59/RTC1-like RING zinc finger" evidence="4">
    <location>
        <begin position="230"/>
        <end position="282"/>
    </location>
</feature>
<dbReference type="GO" id="GO:0016239">
    <property type="term" value="P:positive regulation of macroautophagy"/>
    <property type="evidence" value="ECO:0007669"/>
    <property type="project" value="TreeGrafter"/>
</dbReference>
<dbReference type="EMBL" id="GG683781">
    <property type="protein sequence ID" value="EER01693.1"/>
    <property type="molecule type" value="Genomic_DNA"/>
</dbReference>
<reference evidence="5 6" key="1">
    <citation type="submission" date="2008-07" db="EMBL/GenBank/DDBJ databases">
        <authorList>
            <person name="El-Sayed N."/>
            <person name="Caler E."/>
            <person name="Inman J."/>
            <person name="Amedeo P."/>
            <person name="Hass B."/>
            <person name="Wortman J."/>
        </authorList>
    </citation>
    <scope>NUCLEOTIDE SEQUENCE [LARGE SCALE GENOMIC DNA]</scope>
    <source>
        <strain evidence="6">ATCC 50983 / TXsc</strain>
    </source>
</reference>
<dbReference type="AlphaFoldDB" id="C5LNK0"/>
<gene>
    <name evidence="5" type="ORF">Pmar_PMAR003892</name>
</gene>
<dbReference type="CDD" id="cd16693">
    <property type="entry name" value="mRING-H2-C3H3C2_WDR24"/>
    <property type="match status" value="1"/>
</dbReference>
<keyword evidence="2" id="KW-0677">Repeat</keyword>
<name>C5LNK0_PERM5</name>
<evidence type="ECO:0000256" key="2">
    <source>
        <dbReference type="ARBA" id="ARBA00022737"/>
    </source>
</evidence>
<dbReference type="GO" id="GO:0061700">
    <property type="term" value="C:GATOR2 complex"/>
    <property type="evidence" value="ECO:0007669"/>
    <property type="project" value="TreeGrafter"/>
</dbReference>
<dbReference type="InterPro" id="IPR037590">
    <property type="entry name" value="WDR24"/>
</dbReference>
<dbReference type="OMA" id="FREDPIC"/>
<dbReference type="PANTHER" id="PTHR46200:SF1">
    <property type="entry name" value="GATOR COMPLEX PROTEIN WDR24"/>
    <property type="match status" value="1"/>
</dbReference>
<sequence length="294" mass="32179">RLVRSISSRPPGRSRQEIVLNSLDQFREDPICTSRFTNGKKDLLRVLCWIFQQCEPAAFEEGRHDILLMSCSSPKYCSSTSTKSSGPTSSSDTCGGGGGVHKNKNNNNHPQILWLARILGSATTFYQTLGDIVMCIIMLLVKLNCGLITSEDDEDSCERQLSITCVNYITLLRRLRLWDLATSFTNACAAYEDIAGVSHAGTGVKTRCTSCGKECVIGSDKALCSHCHKNNRICVVCGENVKGLWLACQVCGHGGHAVHMNDWFTSQKYDICPSPNCGHVCTPTVAHRNSAPLT</sequence>
<dbReference type="RefSeq" id="XP_002768975.1">
    <property type="nucleotide sequence ID" value="XM_002768929.1"/>
</dbReference>
<evidence type="ECO:0000313" key="5">
    <source>
        <dbReference type="EMBL" id="EER01693.1"/>
    </source>
</evidence>
<keyword evidence="1" id="KW-0853">WD repeat</keyword>
<feature type="non-terminal residue" evidence="5">
    <location>
        <position position="294"/>
    </location>
</feature>
<evidence type="ECO:0000256" key="1">
    <source>
        <dbReference type="ARBA" id="ARBA00022574"/>
    </source>
</evidence>
<feature type="compositionally biased region" description="Low complexity" evidence="3">
    <location>
        <begin position="78"/>
        <end position="93"/>
    </location>
</feature>
<dbReference type="GeneID" id="9040269"/>
<dbReference type="GO" id="GO:1904263">
    <property type="term" value="P:positive regulation of TORC1 signaling"/>
    <property type="evidence" value="ECO:0007669"/>
    <property type="project" value="TreeGrafter"/>
</dbReference>
<evidence type="ECO:0000259" key="4">
    <source>
        <dbReference type="Pfam" id="PF17120"/>
    </source>
</evidence>
<feature type="region of interest" description="Disordered" evidence="3">
    <location>
        <begin position="78"/>
        <end position="102"/>
    </location>
</feature>
<keyword evidence="6" id="KW-1185">Reference proteome</keyword>
<dbReference type="OrthoDB" id="288435at2759"/>
<dbReference type="Pfam" id="PF17120">
    <property type="entry name" value="zf-RING_16"/>
    <property type="match status" value="1"/>
</dbReference>
<proteinExistence type="predicted"/>
<dbReference type="PANTHER" id="PTHR46200">
    <property type="entry name" value="GATOR COMPLEX PROTEIN WDR24"/>
    <property type="match status" value="1"/>
</dbReference>
<feature type="non-terminal residue" evidence="5">
    <location>
        <position position="1"/>
    </location>
</feature>
<dbReference type="InterPro" id="IPR049566">
    <property type="entry name" value="WDR59_RTC1-like_RING_Znf"/>
</dbReference>
<accession>C5LNK0</accession>
<evidence type="ECO:0000313" key="6">
    <source>
        <dbReference type="Proteomes" id="UP000007800"/>
    </source>
</evidence>
<dbReference type="Proteomes" id="UP000007800">
    <property type="component" value="Unassembled WGS sequence"/>
</dbReference>